<gene>
    <name evidence="1" type="ORF">JOC86_001980</name>
</gene>
<evidence type="ECO:0000313" key="2">
    <source>
        <dbReference type="Proteomes" id="UP001646157"/>
    </source>
</evidence>
<dbReference type="InterPro" id="IPR021617">
    <property type="entry name" value="DUF3231"/>
</dbReference>
<organism evidence="1 2">
    <name type="scientific">Rossellomorea pakistanensis</name>
    <dbReference type="NCBI Taxonomy" id="992288"/>
    <lineage>
        <taxon>Bacteria</taxon>
        <taxon>Bacillati</taxon>
        <taxon>Bacillota</taxon>
        <taxon>Bacilli</taxon>
        <taxon>Bacillales</taxon>
        <taxon>Bacillaceae</taxon>
        <taxon>Rossellomorea</taxon>
    </lineage>
</organism>
<reference evidence="1 2" key="1">
    <citation type="submission" date="2021-01" db="EMBL/GenBank/DDBJ databases">
        <title>Genomic Encyclopedia of Type Strains, Phase IV (KMG-IV): sequencing the most valuable type-strain genomes for metagenomic binning, comparative biology and taxonomic classification.</title>
        <authorList>
            <person name="Goeker M."/>
        </authorList>
    </citation>
    <scope>NUCLEOTIDE SEQUENCE [LARGE SCALE GENOMIC DNA]</scope>
    <source>
        <strain evidence="1 2">DSM 24834</strain>
    </source>
</reference>
<dbReference type="Pfam" id="PF11553">
    <property type="entry name" value="DUF3231"/>
    <property type="match status" value="2"/>
</dbReference>
<sequence length="336" mass="37777">METNHHPKLTSTEISNLWTTFQGGTMTICGVKYFLANVKDKSIRDLLQYSLDFTKKRLQTITQILNAENYPIPVGFTEQDVDTEAPRLFSDSMILFYMLNMGRLGLTGESLLFSLSARDDIAAFYSECVTQSKELVDRGRKLAIDKGIFIRPPYLPTPNQVDFVKKQSFLNGWLGDRRPLLGIEIANLVYNSERNALGEALITGFSQVVRSKDVRQYMLKGREISGKHFEIFSSVLHEEHLSATLNMTSEVTDSTVPPFSDKLMMFHIAGLVASGIGQYGAATSVSPRRDLGMMYTRLMAEIVKYSEDGANIMIDNGWMEQPPMAADRDELAKRKG</sequence>
<dbReference type="EMBL" id="JAFBDZ010000002">
    <property type="protein sequence ID" value="MBM7585438.1"/>
    <property type="molecule type" value="Genomic_DNA"/>
</dbReference>
<comment type="caution">
    <text evidence="1">The sequence shown here is derived from an EMBL/GenBank/DDBJ whole genome shotgun (WGS) entry which is preliminary data.</text>
</comment>
<accession>A0ABS2NC51</accession>
<name>A0ABS2NC51_9BACI</name>
<dbReference type="RefSeq" id="WP_205171348.1">
    <property type="nucleotide sequence ID" value="NZ_JAFBDZ010000002.1"/>
</dbReference>
<dbReference type="Proteomes" id="UP001646157">
    <property type="component" value="Unassembled WGS sequence"/>
</dbReference>
<dbReference type="InterPro" id="IPR012347">
    <property type="entry name" value="Ferritin-like"/>
</dbReference>
<proteinExistence type="predicted"/>
<evidence type="ECO:0000313" key="1">
    <source>
        <dbReference type="EMBL" id="MBM7585438.1"/>
    </source>
</evidence>
<keyword evidence="2" id="KW-1185">Reference proteome</keyword>
<evidence type="ECO:0008006" key="3">
    <source>
        <dbReference type="Google" id="ProtNLM"/>
    </source>
</evidence>
<dbReference type="Gene3D" id="1.20.1260.10">
    <property type="match status" value="2"/>
</dbReference>
<protein>
    <recommendedName>
        <fullName evidence="3">DUF3231 family protein</fullName>
    </recommendedName>
</protein>